<proteinExistence type="predicted"/>
<dbReference type="GO" id="GO:0005737">
    <property type="term" value="C:cytoplasm"/>
    <property type="evidence" value="ECO:0007669"/>
    <property type="project" value="UniProtKB-SubCell"/>
</dbReference>
<evidence type="ECO:0000256" key="3">
    <source>
        <dbReference type="ARBA" id="ARBA00022490"/>
    </source>
</evidence>
<keyword evidence="7" id="KW-0418">Kinase</keyword>
<evidence type="ECO:0000256" key="4">
    <source>
        <dbReference type="ARBA" id="ARBA00022597"/>
    </source>
</evidence>
<evidence type="ECO:0000313" key="10">
    <source>
        <dbReference type="Proteomes" id="UP000663932"/>
    </source>
</evidence>
<dbReference type="GO" id="GO:0016301">
    <property type="term" value="F:kinase activity"/>
    <property type="evidence" value="ECO:0007669"/>
    <property type="project" value="UniProtKB-KW"/>
</dbReference>
<gene>
    <name evidence="9" type="ORF">J3E67_001862</name>
</gene>
<evidence type="ECO:0000256" key="6">
    <source>
        <dbReference type="ARBA" id="ARBA00022683"/>
    </source>
</evidence>
<reference evidence="9" key="1">
    <citation type="submission" date="2021-03" db="EMBL/GenBank/DDBJ databases">
        <title>Whole genome sequence of Lactobacillus gasseri HL75.</title>
        <authorList>
            <person name="Kim J.-M."/>
            <person name="Chung S.H."/>
            <person name="Kim J.-S."/>
        </authorList>
    </citation>
    <scope>NUCLEOTIDE SEQUENCE</scope>
    <source>
        <strain evidence="9">HL75</strain>
    </source>
</reference>
<feature type="domain" description="PTS EIIB type-4" evidence="8">
    <location>
        <begin position="1"/>
        <end position="159"/>
    </location>
</feature>
<keyword evidence="4 9" id="KW-0762">Sugar transport</keyword>
<dbReference type="RefSeq" id="WP_003649786.1">
    <property type="nucleotide sequence ID" value="NZ_CABHMU010000034.1"/>
</dbReference>
<evidence type="ECO:0000259" key="8">
    <source>
        <dbReference type="PROSITE" id="PS51101"/>
    </source>
</evidence>
<keyword evidence="3" id="KW-0963">Cytoplasm</keyword>
<evidence type="ECO:0000256" key="7">
    <source>
        <dbReference type="ARBA" id="ARBA00022777"/>
    </source>
</evidence>
<evidence type="ECO:0000256" key="2">
    <source>
        <dbReference type="ARBA" id="ARBA00022448"/>
    </source>
</evidence>
<dbReference type="InterPro" id="IPR036667">
    <property type="entry name" value="PTS_IIB_sorbose-sp_sf"/>
</dbReference>
<accession>A0A8A4V221</accession>
<dbReference type="InterPro" id="IPR004720">
    <property type="entry name" value="PTS_IIB_sorbose-sp"/>
</dbReference>
<keyword evidence="5" id="KW-0808">Transferase</keyword>
<sequence>MSICAARVDERMIHGQVAMVWTNVVGANRILVANDEVVKDDLKIEGLKLAKPAGIKLSICSIQRAIENLKNNKYGEDNVFLITRNIPDMADIINGGVDLKEFNVGNISSKDGSRQIKKSVNVTPKDVDIIKNLINKGVKITAQMVPNEPDSSIMTYIEK</sequence>
<comment type="subcellular location">
    <subcellularLocation>
        <location evidence="1">Cytoplasm</location>
    </subcellularLocation>
</comment>
<evidence type="ECO:0000256" key="1">
    <source>
        <dbReference type="ARBA" id="ARBA00004496"/>
    </source>
</evidence>
<keyword evidence="6" id="KW-0598">Phosphotransferase system</keyword>
<dbReference type="GO" id="GO:0009401">
    <property type="term" value="P:phosphoenolpyruvate-dependent sugar phosphotransferase system"/>
    <property type="evidence" value="ECO:0007669"/>
    <property type="project" value="UniProtKB-KW"/>
</dbReference>
<dbReference type="EMBL" id="CP071801">
    <property type="protein sequence ID" value="QTD67398.1"/>
    <property type="molecule type" value="Genomic_DNA"/>
</dbReference>
<protein>
    <submittedName>
        <fullName evidence="9">PTS sugar transporter subunit IIB</fullName>
    </submittedName>
</protein>
<name>A0A8A4V221_LACGS</name>
<dbReference type="PROSITE" id="PS51101">
    <property type="entry name" value="PTS_EIIB_TYPE_4"/>
    <property type="match status" value="1"/>
</dbReference>
<dbReference type="Pfam" id="PF03830">
    <property type="entry name" value="PTSIIB_sorb"/>
    <property type="match status" value="1"/>
</dbReference>
<dbReference type="Gene3D" id="3.40.35.10">
    <property type="entry name" value="Phosphotransferase system, sorbose subfamily IIB component"/>
    <property type="match status" value="1"/>
</dbReference>
<organism evidence="9 10">
    <name type="scientific">Lactobacillus gasseri</name>
    <dbReference type="NCBI Taxonomy" id="1596"/>
    <lineage>
        <taxon>Bacteria</taxon>
        <taxon>Bacillati</taxon>
        <taxon>Bacillota</taxon>
        <taxon>Bacilli</taxon>
        <taxon>Lactobacillales</taxon>
        <taxon>Lactobacillaceae</taxon>
        <taxon>Lactobacillus</taxon>
    </lineage>
</organism>
<dbReference type="GO" id="GO:0008982">
    <property type="term" value="F:protein-N(PI)-phosphohistidine-sugar phosphotransferase activity"/>
    <property type="evidence" value="ECO:0007669"/>
    <property type="project" value="InterPro"/>
</dbReference>
<evidence type="ECO:0000313" key="9">
    <source>
        <dbReference type="EMBL" id="QTD67398.1"/>
    </source>
</evidence>
<dbReference type="AlphaFoldDB" id="A0A8A4V221"/>
<dbReference type="SUPFAM" id="SSF52728">
    <property type="entry name" value="PTS IIb component"/>
    <property type="match status" value="1"/>
</dbReference>
<evidence type="ECO:0000256" key="5">
    <source>
        <dbReference type="ARBA" id="ARBA00022679"/>
    </source>
</evidence>
<dbReference type="CDD" id="cd00001">
    <property type="entry name" value="PTS_IIB_man"/>
    <property type="match status" value="1"/>
</dbReference>
<dbReference type="Proteomes" id="UP000663932">
    <property type="component" value="Chromosome"/>
</dbReference>
<keyword evidence="2" id="KW-0813">Transport</keyword>